<reference evidence="1" key="1">
    <citation type="submission" date="2019-11" db="UniProtKB">
        <authorList>
            <consortium name="WormBaseParasite"/>
        </authorList>
    </citation>
    <scope>IDENTIFICATION</scope>
</reference>
<evidence type="ECO:0000313" key="1">
    <source>
        <dbReference type="WBParaSite" id="MCU_014158-RA"/>
    </source>
</evidence>
<sequence length="109" mass="12214">MPNYLTQYFTITRWLACLHVTRPLHAHILPTTFNSNPPRREALGANVTKRPIVALVIDPVESPDNEDHCTICAHACVCMAIAQTIMGSNVLCVSMAEKSHYEEIFYSVN</sequence>
<name>A0A5K3G0L5_MESCO</name>
<organism evidence="1">
    <name type="scientific">Mesocestoides corti</name>
    <name type="common">Flatworm</name>
    <dbReference type="NCBI Taxonomy" id="53468"/>
    <lineage>
        <taxon>Eukaryota</taxon>
        <taxon>Metazoa</taxon>
        <taxon>Spiralia</taxon>
        <taxon>Lophotrochozoa</taxon>
        <taxon>Platyhelminthes</taxon>
        <taxon>Cestoda</taxon>
        <taxon>Eucestoda</taxon>
        <taxon>Cyclophyllidea</taxon>
        <taxon>Mesocestoididae</taxon>
        <taxon>Mesocestoides</taxon>
    </lineage>
</organism>
<dbReference type="WBParaSite" id="MCU_014158-RA">
    <property type="protein sequence ID" value="MCU_014158-RA"/>
    <property type="gene ID" value="MCU_014158"/>
</dbReference>
<protein>
    <submittedName>
        <fullName evidence="1">Secreted protein</fullName>
    </submittedName>
</protein>
<accession>A0A5K3G0L5</accession>
<dbReference type="AlphaFoldDB" id="A0A5K3G0L5"/>
<proteinExistence type="predicted"/>